<evidence type="ECO:0000259" key="5">
    <source>
        <dbReference type="PROSITE" id="PS51501"/>
    </source>
</evidence>
<dbReference type="AlphaFoldDB" id="T1EHL8"/>
<dbReference type="KEGG" id="hro:HELRODRAFT_128195"/>
<dbReference type="EMBL" id="AMQM01000987">
    <property type="status" value="NOT_ANNOTATED_CDS"/>
    <property type="molecule type" value="Genomic_DNA"/>
</dbReference>
<organism evidence="7 8">
    <name type="scientific">Helobdella robusta</name>
    <name type="common">Californian leech</name>
    <dbReference type="NCBI Taxonomy" id="6412"/>
    <lineage>
        <taxon>Eukaryota</taxon>
        <taxon>Metazoa</taxon>
        <taxon>Spiralia</taxon>
        <taxon>Lophotrochozoa</taxon>
        <taxon>Annelida</taxon>
        <taxon>Clitellata</taxon>
        <taxon>Hirudinea</taxon>
        <taxon>Rhynchobdellida</taxon>
        <taxon>Glossiphoniidae</taxon>
        <taxon>Helobdella</taxon>
    </lineage>
</organism>
<name>T1EHL8_HELRO</name>
<dbReference type="PANTHER" id="PTHR20922">
    <property type="entry name" value="DNL-TYPE ZINC FINGER PROTEIN"/>
    <property type="match status" value="1"/>
</dbReference>
<dbReference type="GeneID" id="20196068"/>
<keyword evidence="8" id="KW-1185">Reference proteome</keyword>
<dbReference type="InParanoid" id="T1EHL8"/>
<dbReference type="CTD" id="20196068"/>
<dbReference type="InterPro" id="IPR007853">
    <property type="entry name" value="Znf_DNL-typ"/>
</dbReference>
<reference evidence="7" key="3">
    <citation type="submission" date="2015-06" db="UniProtKB">
        <authorList>
            <consortium name="EnsemblMetazoa"/>
        </authorList>
    </citation>
    <scope>IDENTIFICATION</scope>
</reference>
<dbReference type="PROSITE" id="PS51501">
    <property type="entry name" value="ZF_DNL"/>
    <property type="match status" value="1"/>
</dbReference>
<evidence type="ECO:0000256" key="1">
    <source>
        <dbReference type="ARBA" id="ARBA00022723"/>
    </source>
</evidence>
<dbReference type="GO" id="GO:0008270">
    <property type="term" value="F:zinc ion binding"/>
    <property type="evidence" value="ECO:0007669"/>
    <property type="project" value="UniProtKB-KW"/>
</dbReference>
<dbReference type="PANTHER" id="PTHR20922:SF13">
    <property type="entry name" value="DNL-TYPE ZINC FINGER PROTEIN"/>
    <property type="match status" value="1"/>
</dbReference>
<accession>T1EHL8</accession>
<dbReference type="HOGENOM" id="CLU_093902_6_1_1"/>
<keyword evidence="1" id="KW-0479">Metal-binding</keyword>
<evidence type="ECO:0000256" key="3">
    <source>
        <dbReference type="ARBA" id="ARBA00022833"/>
    </source>
</evidence>
<dbReference type="EMBL" id="KB096742">
    <property type="protein sequence ID" value="ESO02676.1"/>
    <property type="molecule type" value="Genomic_DNA"/>
</dbReference>
<keyword evidence="3" id="KW-0862">Zinc</keyword>
<dbReference type="EnsemblMetazoa" id="HelroT128195">
    <property type="protein sequence ID" value="HelroP128195"/>
    <property type="gene ID" value="HelroG128195"/>
</dbReference>
<evidence type="ECO:0000313" key="6">
    <source>
        <dbReference type="EMBL" id="ESO02676.1"/>
    </source>
</evidence>
<dbReference type="OrthoDB" id="512667at2759"/>
<dbReference type="InterPro" id="IPR024158">
    <property type="entry name" value="Mt_import_TIM15"/>
</dbReference>
<evidence type="ECO:0000313" key="7">
    <source>
        <dbReference type="EnsemblMetazoa" id="HelroP128195"/>
    </source>
</evidence>
<dbReference type="Proteomes" id="UP000015101">
    <property type="component" value="Unassembled WGS sequence"/>
</dbReference>
<dbReference type="Pfam" id="PF05180">
    <property type="entry name" value="zf-DNL"/>
    <property type="match status" value="1"/>
</dbReference>
<evidence type="ECO:0000313" key="8">
    <source>
        <dbReference type="Proteomes" id="UP000015101"/>
    </source>
</evidence>
<reference evidence="8" key="1">
    <citation type="submission" date="2012-12" db="EMBL/GenBank/DDBJ databases">
        <authorList>
            <person name="Hellsten U."/>
            <person name="Grimwood J."/>
            <person name="Chapman J.A."/>
            <person name="Shapiro H."/>
            <person name="Aerts A."/>
            <person name="Otillar R.P."/>
            <person name="Terry A.Y."/>
            <person name="Boore J.L."/>
            <person name="Simakov O."/>
            <person name="Marletaz F."/>
            <person name="Cho S.-J."/>
            <person name="Edsinger-Gonzales E."/>
            <person name="Havlak P."/>
            <person name="Kuo D.-H."/>
            <person name="Larsson T."/>
            <person name="Lv J."/>
            <person name="Arendt D."/>
            <person name="Savage R."/>
            <person name="Osoegawa K."/>
            <person name="de Jong P."/>
            <person name="Lindberg D.R."/>
            <person name="Seaver E.C."/>
            <person name="Weisblat D.A."/>
            <person name="Putnam N.H."/>
            <person name="Grigoriev I.V."/>
            <person name="Rokhsar D.S."/>
        </authorList>
    </citation>
    <scope>NUCLEOTIDE SEQUENCE</scope>
</reference>
<evidence type="ECO:0000256" key="2">
    <source>
        <dbReference type="ARBA" id="ARBA00022771"/>
    </source>
</evidence>
<protein>
    <recommendedName>
        <fullName evidence="5">DNL-type domain-containing protein</fullName>
    </recommendedName>
</protein>
<dbReference type="OMA" id="VRCENCQ"/>
<evidence type="ECO:0000256" key="4">
    <source>
        <dbReference type="PROSITE-ProRule" id="PRU00834"/>
    </source>
</evidence>
<dbReference type="eggNOG" id="KOG3277">
    <property type="taxonomic scope" value="Eukaryota"/>
</dbReference>
<gene>
    <name evidence="7" type="primary">20196068</name>
    <name evidence="6" type="ORF">HELRODRAFT_128195</name>
</gene>
<keyword evidence="2 4" id="KW-0863">Zinc-finger</keyword>
<feature type="domain" description="DNL-type" evidence="5">
    <location>
        <begin position="1"/>
        <end position="76"/>
    </location>
</feature>
<sequence>ISYKCKVCNSRSSKIFSKHSYEKGIVIVKCPGCQSLHLIADNLGWFKDFEFKNVEEFLAARGEEVKRVTENSGDLL</sequence>
<proteinExistence type="predicted"/>
<dbReference type="RefSeq" id="XP_009020084.1">
    <property type="nucleotide sequence ID" value="XM_009021836.1"/>
</dbReference>
<dbReference type="STRING" id="6412.T1EHL8"/>
<reference evidence="6 8" key="2">
    <citation type="journal article" date="2013" name="Nature">
        <title>Insights into bilaterian evolution from three spiralian genomes.</title>
        <authorList>
            <person name="Simakov O."/>
            <person name="Marletaz F."/>
            <person name="Cho S.J."/>
            <person name="Edsinger-Gonzales E."/>
            <person name="Havlak P."/>
            <person name="Hellsten U."/>
            <person name="Kuo D.H."/>
            <person name="Larsson T."/>
            <person name="Lv J."/>
            <person name="Arendt D."/>
            <person name="Savage R."/>
            <person name="Osoegawa K."/>
            <person name="de Jong P."/>
            <person name="Grimwood J."/>
            <person name="Chapman J.A."/>
            <person name="Shapiro H."/>
            <person name="Aerts A."/>
            <person name="Otillar R.P."/>
            <person name="Terry A.Y."/>
            <person name="Boore J.L."/>
            <person name="Grigoriev I.V."/>
            <person name="Lindberg D.R."/>
            <person name="Seaver E.C."/>
            <person name="Weisblat D.A."/>
            <person name="Putnam N.H."/>
            <person name="Rokhsar D.S."/>
        </authorList>
    </citation>
    <scope>NUCLEOTIDE SEQUENCE</scope>
</reference>